<dbReference type="InterPro" id="IPR044644">
    <property type="entry name" value="DinF-like"/>
</dbReference>
<dbReference type="Proteomes" id="UP000053070">
    <property type="component" value="Unassembled WGS sequence"/>
</dbReference>
<dbReference type="PANTHER" id="PTHR43298">
    <property type="entry name" value="MULTIDRUG RESISTANCE PROTEIN NORM-RELATED"/>
    <property type="match status" value="1"/>
</dbReference>
<organism evidence="7 8">
    <name type="scientific">Aurantiacibacter gangjinensis</name>
    <dbReference type="NCBI Taxonomy" id="502682"/>
    <lineage>
        <taxon>Bacteria</taxon>
        <taxon>Pseudomonadati</taxon>
        <taxon>Pseudomonadota</taxon>
        <taxon>Alphaproteobacteria</taxon>
        <taxon>Sphingomonadales</taxon>
        <taxon>Erythrobacteraceae</taxon>
        <taxon>Aurantiacibacter</taxon>
    </lineage>
</organism>
<evidence type="ECO:0000256" key="4">
    <source>
        <dbReference type="ARBA" id="ARBA00022692"/>
    </source>
</evidence>
<gene>
    <name evidence="7" type="ORF">AAW01_00630</name>
</gene>
<keyword evidence="3" id="KW-0813">Transport</keyword>
<reference evidence="7 8" key="1">
    <citation type="submission" date="2015-04" db="EMBL/GenBank/DDBJ databases">
        <title>The draft genome sequence of Erythrobacr gangjinensis K7-2.</title>
        <authorList>
            <person name="Zhuang L."/>
            <person name="Liu Y."/>
            <person name="Shao Z."/>
        </authorList>
    </citation>
    <scope>NUCLEOTIDE SEQUENCE [LARGE SCALE GENOMIC DNA]</scope>
    <source>
        <strain evidence="7 8">K7-2</strain>
    </source>
</reference>
<evidence type="ECO:0000256" key="6">
    <source>
        <dbReference type="ARBA" id="ARBA00023136"/>
    </source>
</evidence>
<keyword evidence="6" id="KW-0472">Membrane</keyword>
<keyword evidence="4" id="KW-0812">Transmembrane</keyword>
<sequence length="451" mass="47738">MATYGPLTRRAVFAQAWPIMLGQASIPLVGIVDTAVIGRTGDAVALAGVALGATIIGLIFWTFGFLRMGMTGLTAQAAGSDDKREVEALLLRALALGAVLGMILLALSWPLREATLAIMSAEAQVDTEAAGYMQGRFYGAPAALAVYAITGWLLGLGKTRHALTLQITMNLANIALDIWFVWGLGLGAFGVGIGTASAEAIALVIGLLLVGHVAGVGLPAMISRTPRALLTDRARLARLFAVNRDIMIRTVALLISFVWFANAGARLGAETLAANHVLLQFVTFAAFILDAFAFTAEERVGHAMGQSSREQFLRSIRLTGEFSLVSSAAMALAFFLAGSTIIDLLTTDQAVRDIARTYLPFVALVPLIGMPSWMLDGIFIGATRGKALRNAAVAATMLYIALDLLLRPSGNLGVWLAMLTSYLLRAGGLMLYVPSLLRDVSTPPAERRPAP</sequence>
<dbReference type="NCBIfam" id="TIGR00797">
    <property type="entry name" value="matE"/>
    <property type="match status" value="1"/>
</dbReference>
<dbReference type="GO" id="GO:0005886">
    <property type="term" value="C:plasma membrane"/>
    <property type="evidence" value="ECO:0007669"/>
    <property type="project" value="TreeGrafter"/>
</dbReference>
<evidence type="ECO:0000256" key="5">
    <source>
        <dbReference type="ARBA" id="ARBA00022989"/>
    </source>
</evidence>
<dbReference type="STRING" id="502682.BMF35_a1552"/>
<evidence type="ECO:0000256" key="2">
    <source>
        <dbReference type="ARBA" id="ARBA00010199"/>
    </source>
</evidence>
<name>A0A0G9MTF9_9SPHN</name>
<dbReference type="GO" id="GO:0015297">
    <property type="term" value="F:antiporter activity"/>
    <property type="evidence" value="ECO:0007669"/>
    <property type="project" value="InterPro"/>
</dbReference>
<dbReference type="GO" id="GO:0042910">
    <property type="term" value="F:xenobiotic transmembrane transporter activity"/>
    <property type="evidence" value="ECO:0007669"/>
    <property type="project" value="InterPro"/>
</dbReference>
<proteinExistence type="inferred from homology"/>
<evidence type="ECO:0000313" key="8">
    <source>
        <dbReference type="Proteomes" id="UP000053070"/>
    </source>
</evidence>
<dbReference type="Pfam" id="PF01554">
    <property type="entry name" value="MatE"/>
    <property type="match status" value="2"/>
</dbReference>
<dbReference type="InterPro" id="IPR002528">
    <property type="entry name" value="MATE_fam"/>
</dbReference>
<accession>A0A0G9MTF9</accession>
<evidence type="ECO:0000256" key="1">
    <source>
        <dbReference type="ARBA" id="ARBA00004141"/>
    </source>
</evidence>
<dbReference type="RefSeq" id="WP_047005459.1">
    <property type="nucleotide sequence ID" value="NZ_CP018097.1"/>
</dbReference>
<evidence type="ECO:0000313" key="7">
    <source>
        <dbReference type="EMBL" id="KLE32608.1"/>
    </source>
</evidence>
<comment type="similarity">
    <text evidence="2">Belongs to the multi antimicrobial extrusion (MATE) (TC 2.A.66.1) family.</text>
</comment>
<protein>
    <submittedName>
        <fullName evidence="7">Multidrug transporter</fullName>
    </submittedName>
</protein>
<keyword evidence="5" id="KW-1133">Transmembrane helix</keyword>
<comment type="subcellular location">
    <subcellularLocation>
        <location evidence="1">Membrane</location>
        <topology evidence="1">Multi-pass membrane protein</topology>
    </subcellularLocation>
</comment>
<keyword evidence="8" id="KW-1185">Reference proteome</keyword>
<dbReference type="PATRIC" id="fig|502682.8.peg.132"/>
<dbReference type="EMBL" id="LBHC01000001">
    <property type="protein sequence ID" value="KLE32608.1"/>
    <property type="molecule type" value="Genomic_DNA"/>
</dbReference>
<dbReference type="InterPro" id="IPR050222">
    <property type="entry name" value="MATE_MdtK"/>
</dbReference>
<dbReference type="CDD" id="cd13136">
    <property type="entry name" value="MATE_DinF_like"/>
    <property type="match status" value="1"/>
</dbReference>
<dbReference type="AlphaFoldDB" id="A0A0G9MTF9"/>
<dbReference type="KEGG" id="egn:BMF35_a1552"/>
<evidence type="ECO:0000256" key="3">
    <source>
        <dbReference type="ARBA" id="ARBA00022448"/>
    </source>
</evidence>
<dbReference type="PANTHER" id="PTHR43298:SF2">
    <property type="entry name" value="FMN_FAD EXPORTER YEEO-RELATED"/>
    <property type="match status" value="1"/>
</dbReference>
<comment type="caution">
    <text evidence="7">The sequence shown here is derived from an EMBL/GenBank/DDBJ whole genome shotgun (WGS) entry which is preliminary data.</text>
</comment>